<evidence type="ECO:0000313" key="2">
    <source>
        <dbReference type="Proteomes" id="UP000008680"/>
    </source>
</evidence>
<dbReference type="RefSeq" id="WP_012955127.1">
    <property type="nucleotide sequence ID" value="NC_013790.1"/>
</dbReference>
<dbReference type="HOGENOM" id="CLU_3075395_0_0_2"/>
<dbReference type="EMBL" id="CP001719">
    <property type="protein sequence ID" value="ADC46171.1"/>
    <property type="molecule type" value="Genomic_DNA"/>
</dbReference>
<proteinExistence type="predicted"/>
<dbReference type="GeneID" id="55593055"/>
<sequence length="52" mass="6233">MNDESCRNCVFRNEDYPPFYCDFGDDNPVICTVKMKKMREYKKEKLRSCLDG</sequence>
<gene>
    <name evidence="1" type="ordered locus">mru_0319</name>
</gene>
<reference evidence="1 2" key="1">
    <citation type="journal article" date="2010" name="PLoS ONE">
        <title>The genome sequence of the rumen methanogen Methanobrevibacter ruminantium reveals new possibilities for controlling ruminant methane emissions.</title>
        <authorList>
            <person name="Leahy S.C."/>
            <person name="Kelly W.J."/>
            <person name="Altermann E."/>
            <person name="Ronimus R.S."/>
            <person name="Yeoman C.J."/>
            <person name="Pacheco D.M."/>
            <person name="Li D."/>
            <person name="Kong Z."/>
            <person name="McTavish S."/>
            <person name="Sang C."/>
            <person name="Lambie S.C."/>
            <person name="Janssen P.H."/>
            <person name="Dey D."/>
            <person name="Attwood G.T."/>
        </authorList>
    </citation>
    <scope>NUCLEOTIDE SEQUENCE [LARGE SCALE GENOMIC DNA]</scope>
    <source>
        <strain evidence="2">ATCC 35063 / DSM 1093 / JCM 13430 / OCM 146 / M1</strain>
    </source>
</reference>
<dbReference type="AlphaFoldDB" id="D3DZZ5"/>
<dbReference type="PATRIC" id="fig|634498.28.peg.323"/>
<protein>
    <submittedName>
        <fullName evidence="1">Uncharacterized protein</fullName>
    </submittedName>
</protein>
<evidence type="ECO:0000313" key="1">
    <source>
        <dbReference type="EMBL" id="ADC46171.1"/>
    </source>
</evidence>
<name>D3DZZ5_METRM</name>
<dbReference type="KEGG" id="mru:mru_0319"/>
<accession>D3DZZ5</accession>
<dbReference type="STRING" id="634498.mru_0319"/>
<keyword evidence="2" id="KW-1185">Reference proteome</keyword>
<dbReference type="Proteomes" id="UP000008680">
    <property type="component" value="Chromosome"/>
</dbReference>
<organism evidence="1 2">
    <name type="scientific">Methanobrevibacter ruminantium (strain ATCC 35063 / DSM 1093 / JCM 13430 / OCM 146 / M1)</name>
    <name type="common">Methanobacterium ruminantium</name>
    <dbReference type="NCBI Taxonomy" id="634498"/>
    <lineage>
        <taxon>Archaea</taxon>
        <taxon>Methanobacteriati</taxon>
        <taxon>Methanobacteriota</taxon>
        <taxon>Methanomada group</taxon>
        <taxon>Methanobacteria</taxon>
        <taxon>Methanobacteriales</taxon>
        <taxon>Methanobacteriaceae</taxon>
        <taxon>Methanobrevibacter</taxon>
    </lineage>
</organism>